<comment type="catalytic activity">
    <reaction evidence="7">
        <text>succinate + ATP + CoA = succinyl-CoA + ADP + phosphate</text>
        <dbReference type="Rhea" id="RHEA:17661"/>
        <dbReference type="ChEBI" id="CHEBI:30031"/>
        <dbReference type="ChEBI" id="CHEBI:30616"/>
        <dbReference type="ChEBI" id="CHEBI:43474"/>
        <dbReference type="ChEBI" id="CHEBI:57287"/>
        <dbReference type="ChEBI" id="CHEBI:57292"/>
        <dbReference type="ChEBI" id="CHEBI:456216"/>
        <dbReference type="EC" id="6.2.1.5"/>
    </reaction>
</comment>
<dbReference type="SUPFAM" id="SSF52210">
    <property type="entry name" value="Succinyl-CoA synthetase domains"/>
    <property type="match status" value="1"/>
</dbReference>
<evidence type="ECO:0000256" key="5">
    <source>
        <dbReference type="ARBA" id="ARBA00022741"/>
    </source>
</evidence>
<dbReference type="GO" id="GO:0005829">
    <property type="term" value="C:cytosol"/>
    <property type="evidence" value="ECO:0007669"/>
    <property type="project" value="TreeGrafter"/>
</dbReference>
<dbReference type="PANTHER" id="PTHR11815:SF10">
    <property type="entry name" value="SUCCINATE--COA LIGASE [GDP-FORMING] SUBUNIT BETA, MITOCHONDRIAL"/>
    <property type="match status" value="1"/>
</dbReference>
<protein>
    <recommendedName>
        <fullName evidence="7">Succinate--CoA ligase [ADP-forming] subunit beta</fullName>
        <ecNumber evidence="7">6.2.1.5</ecNumber>
    </recommendedName>
    <alternativeName>
        <fullName evidence="7">Succinyl-CoA synthetase subunit beta</fullName>
        <shortName evidence="7">SCS-beta</shortName>
    </alternativeName>
</protein>
<dbReference type="InterPro" id="IPR005811">
    <property type="entry name" value="SUCC_ACL_C"/>
</dbReference>
<dbReference type="PANTHER" id="PTHR11815">
    <property type="entry name" value="SUCCINYL-COA SYNTHETASE BETA CHAIN"/>
    <property type="match status" value="1"/>
</dbReference>
<dbReference type="GO" id="GO:0006104">
    <property type="term" value="P:succinyl-CoA metabolic process"/>
    <property type="evidence" value="ECO:0007669"/>
    <property type="project" value="TreeGrafter"/>
</dbReference>
<comment type="catalytic activity">
    <reaction evidence="7">
        <text>GTP + succinate + CoA = succinyl-CoA + GDP + phosphate</text>
        <dbReference type="Rhea" id="RHEA:22120"/>
        <dbReference type="ChEBI" id="CHEBI:30031"/>
        <dbReference type="ChEBI" id="CHEBI:37565"/>
        <dbReference type="ChEBI" id="CHEBI:43474"/>
        <dbReference type="ChEBI" id="CHEBI:57287"/>
        <dbReference type="ChEBI" id="CHEBI:57292"/>
        <dbReference type="ChEBI" id="CHEBI:58189"/>
    </reaction>
</comment>
<evidence type="ECO:0000256" key="3">
    <source>
        <dbReference type="ARBA" id="ARBA00022598"/>
    </source>
</evidence>
<comment type="subunit">
    <text evidence="7">Heterotetramer of two alpha and two beta subunits.</text>
</comment>
<dbReference type="FunFam" id="3.40.50.261:FF:000001">
    <property type="entry name" value="Succinate--CoA ligase [ADP-forming] subunit beta"/>
    <property type="match status" value="1"/>
</dbReference>
<dbReference type="Pfam" id="PF00549">
    <property type="entry name" value="Ligase_CoA"/>
    <property type="match status" value="1"/>
</dbReference>
<keyword evidence="11" id="KW-1185">Reference proteome</keyword>
<dbReference type="Pfam" id="PF08442">
    <property type="entry name" value="ATP-grasp_2"/>
    <property type="match status" value="1"/>
</dbReference>
<feature type="binding site" evidence="7">
    <location>
        <position position="212"/>
    </location>
    <ligand>
        <name>Mg(2+)</name>
        <dbReference type="ChEBI" id="CHEBI:18420"/>
    </ligand>
</feature>
<dbReference type="GO" id="GO:0004776">
    <property type="term" value="F:succinate-CoA ligase (GDP-forming) activity"/>
    <property type="evidence" value="ECO:0007669"/>
    <property type="project" value="RHEA"/>
</dbReference>
<evidence type="ECO:0000256" key="7">
    <source>
        <dbReference type="HAMAP-Rule" id="MF_00558"/>
    </source>
</evidence>
<comment type="similarity">
    <text evidence="1 7">Belongs to the succinate/malate CoA ligase beta subunit family.</text>
</comment>
<proteinExistence type="inferred from homology"/>
<dbReference type="KEGG" id="pef:A7E78_10860"/>
<dbReference type="STRING" id="1842532.A7E78_10860"/>
<feature type="binding site" evidence="7">
    <location>
        <position position="263"/>
    </location>
    <ligand>
        <name>substrate</name>
        <note>ligand shared with subunit alpha</note>
    </ligand>
</feature>
<evidence type="ECO:0000256" key="6">
    <source>
        <dbReference type="ARBA" id="ARBA00022842"/>
    </source>
</evidence>
<dbReference type="FunFam" id="3.30.1490.20:FF:000002">
    <property type="entry name" value="Succinate--CoA ligase [ADP-forming] subunit beta"/>
    <property type="match status" value="1"/>
</dbReference>
<dbReference type="EMBL" id="CP015519">
    <property type="protein sequence ID" value="APG28304.1"/>
    <property type="molecule type" value="Genomic_DNA"/>
</dbReference>
<dbReference type="InterPro" id="IPR011761">
    <property type="entry name" value="ATP-grasp"/>
</dbReference>
<dbReference type="GO" id="GO:0005524">
    <property type="term" value="F:ATP binding"/>
    <property type="evidence" value="ECO:0007669"/>
    <property type="project" value="UniProtKB-UniRule"/>
</dbReference>
<dbReference type="GO" id="GO:0000287">
    <property type="term" value="F:magnesium ion binding"/>
    <property type="evidence" value="ECO:0007669"/>
    <property type="project" value="UniProtKB-UniRule"/>
</dbReference>
<accession>A0A1L3GQW0</accession>
<evidence type="ECO:0000259" key="9">
    <source>
        <dbReference type="PROSITE" id="PS50975"/>
    </source>
</evidence>
<organism evidence="10 11">
    <name type="scientific">Syntrophotalea acetylenivorans</name>
    <dbReference type="NCBI Taxonomy" id="1842532"/>
    <lineage>
        <taxon>Bacteria</taxon>
        <taxon>Pseudomonadati</taxon>
        <taxon>Thermodesulfobacteriota</taxon>
        <taxon>Desulfuromonadia</taxon>
        <taxon>Desulfuromonadales</taxon>
        <taxon>Syntrophotaleaceae</taxon>
        <taxon>Syntrophotalea</taxon>
    </lineage>
</organism>
<dbReference type="InterPro" id="IPR016102">
    <property type="entry name" value="Succinyl-CoA_synth-like"/>
</dbReference>
<evidence type="ECO:0000313" key="10">
    <source>
        <dbReference type="EMBL" id="APG28304.1"/>
    </source>
</evidence>
<dbReference type="Gene3D" id="3.30.470.20">
    <property type="entry name" value="ATP-grasp fold, B domain"/>
    <property type="match status" value="1"/>
</dbReference>
<feature type="binding site" evidence="7">
    <location>
        <begin position="52"/>
        <end position="54"/>
    </location>
    <ligand>
        <name>ATP</name>
        <dbReference type="ChEBI" id="CHEBI:30616"/>
    </ligand>
</feature>
<name>A0A1L3GQW0_9BACT</name>
<dbReference type="PIRSF" id="PIRSF001554">
    <property type="entry name" value="SucCS_beta"/>
    <property type="match status" value="1"/>
</dbReference>
<feature type="binding site" evidence="7">
    <location>
        <begin position="320"/>
        <end position="322"/>
    </location>
    <ligand>
        <name>substrate</name>
        <note>ligand shared with subunit alpha</note>
    </ligand>
</feature>
<dbReference type="InterPro" id="IPR017866">
    <property type="entry name" value="Succ-CoA_synthase_bsu_CS"/>
</dbReference>
<keyword evidence="5 7" id="KW-0547">Nucleotide-binding</keyword>
<dbReference type="AlphaFoldDB" id="A0A1L3GQW0"/>
<dbReference type="InterPro" id="IPR005809">
    <property type="entry name" value="Succ_CoA_ligase-like_bsu"/>
</dbReference>
<dbReference type="OrthoDB" id="9802602at2"/>
<dbReference type="NCBIfam" id="NF001913">
    <property type="entry name" value="PRK00696.1"/>
    <property type="match status" value="1"/>
</dbReference>
<feature type="binding site" evidence="7">
    <location>
        <position position="98"/>
    </location>
    <ligand>
        <name>ATP</name>
        <dbReference type="ChEBI" id="CHEBI:30616"/>
    </ligand>
</feature>
<dbReference type="Proteomes" id="UP000182517">
    <property type="component" value="Chromosome"/>
</dbReference>
<feature type="binding site" evidence="7">
    <location>
        <position position="101"/>
    </location>
    <ligand>
        <name>ATP</name>
        <dbReference type="ChEBI" id="CHEBI:30616"/>
    </ligand>
</feature>
<keyword evidence="3 7" id="KW-0436">Ligase</keyword>
<dbReference type="GO" id="GO:0006099">
    <property type="term" value="P:tricarboxylic acid cycle"/>
    <property type="evidence" value="ECO:0007669"/>
    <property type="project" value="UniProtKB-UniRule"/>
</dbReference>
<dbReference type="InterPro" id="IPR013650">
    <property type="entry name" value="ATP-grasp_succ-CoA_synth-type"/>
</dbReference>
<reference evidence="10 11" key="1">
    <citation type="journal article" date="2017" name="Genome Announc.">
        <title>Complete Genome Sequences of Two Acetylene-Fermenting Pelobacter acetylenicus Strains.</title>
        <authorList>
            <person name="Sutton J.M."/>
            <person name="Baesman S.M."/>
            <person name="Fierst J.L."/>
            <person name="Poret-Peterson A.T."/>
            <person name="Oremland R.S."/>
            <person name="Dunlap D.S."/>
            <person name="Akob D.M."/>
        </authorList>
    </citation>
    <scope>NUCLEOTIDE SEQUENCE [LARGE SCALE GENOMIC DNA]</scope>
    <source>
        <strain evidence="10 11">SFB93</strain>
    </source>
</reference>
<comment type="cofactor">
    <cofactor evidence="7">
        <name>Mg(2+)</name>
        <dbReference type="ChEBI" id="CHEBI:18420"/>
    </cofactor>
    <text evidence="7">Binds 1 Mg(2+) ion per subunit.</text>
</comment>
<dbReference type="NCBIfam" id="TIGR01016">
    <property type="entry name" value="sucCoAbeta"/>
    <property type="match status" value="1"/>
</dbReference>
<evidence type="ECO:0000313" key="11">
    <source>
        <dbReference type="Proteomes" id="UP000182517"/>
    </source>
</evidence>
<feature type="domain" description="ATP-grasp" evidence="9">
    <location>
        <begin position="9"/>
        <end position="226"/>
    </location>
</feature>
<dbReference type="PROSITE" id="PS01217">
    <property type="entry name" value="SUCCINYL_COA_LIG_3"/>
    <property type="match status" value="1"/>
</dbReference>
<dbReference type="UniPathway" id="UPA00223">
    <property type="reaction ID" value="UER00999"/>
</dbReference>
<feature type="binding site" evidence="7">
    <location>
        <position position="45"/>
    </location>
    <ligand>
        <name>ATP</name>
        <dbReference type="ChEBI" id="CHEBI:30616"/>
    </ligand>
</feature>
<dbReference type="SUPFAM" id="SSF56059">
    <property type="entry name" value="Glutathione synthetase ATP-binding domain-like"/>
    <property type="match status" value="1"/>
</dbReference>
<evidence type="ECO:0000256" key="1">
    <source>
        <dbReference type="ARBA" id="ARBA00009182"/>
    </source>
</evidence>
<keyword evidence="7 8" id="KW-0067">ATP-binding</keyword>
<dbReference type="GO" id="GO:0004775">
    <property type="term" value="F:succinate-CoA ligase (ADP-forming) activity"/>
    <property type="evidence" value="ECO:0007669"/>
    <property type="project" value="UniProtKB-UniRule"/>
</dbReference>
<sequence>MNLHEYQAKELFRAYGVPVPRGSVAASAAEAQRLTEELGGTSVLKAQVYAGGRGKAGGVKLAKTSADAGELAVTMLGATLVTPQTGSDGLPVACLLVEEAVAIEREFYLSITLDRSVSRYCLIASAAGGVDIEETASSAPEQIHRQLIDPCLGLRSFQARRLAMALGLRGSICEAAVDLMLNLYRLFLEKDCSLLEVNPLVTTVDGQLLAMDAKLNLDDNALFRHSQEQALLDHSQLDPLEVQAGRFDIAYIKMSGRIGCLVNGAGLAMATLDVLQECGGEPANFLDVGGGASREKVAEAFRIILQDQEVQGVFVNIFGGIMRCDIVAQGIIDAAGATSCQLPIVVRMAGAQVDEGKALLADSGLNVTCVDGLGEGAARIVALLA</sequence>
<dbReference type="HAMAP" id="MF_00558">
    <property type="entry name" value="Succ_CoA_beta"/>
    <property type="match status" value="1"/>
</dbReference>
<dbReference type="RefSeq" id="WP_072284325.1">
    <property type="nucleotide sequence ID" value="NZ_CP015519.1"/>
</dbReference>
<feature type="binding site" evidence="7">
    <location>
        <position position="198"/>
    </location>
    <ligand>
        <name>Mg(2+)</name>
        <dbReference type="ChEBI" id="CHEBI:18420"/>
    </ligand>
</feature>
<comment type="pathway">
    <text evidence="7">Carbohydrate metabolism; tricarboxylic acid cycle; succinate from succinyl-CoA (ligase route): step 1/1.</text>
</comment>
<dbReference type="PROSITE" id="PS50975">
    <property type="entry name" value="ATP_GRASP"/>
    <property type="match status" value="1"/>
</dbReference>
<evidence type="ECO:0000256" key="2">
    <source>
        <dbReference type="ARBA" id="ARBA00022532"/>
    </source>
</evidence>
<dbReference type="EC" id="6.2.1.5" evidence="7"/>
<evidence type="ECO:0000256" key="4">
    <source>
        <dbReference type="ARBA" id="ARBA00022723"/>
    </source>
</evidence>
<evidence type="ECO:0000256" key="8">
    <source>
        <dbReference type="PROSITE-ProRule" id="PRU00409"/>
    </source>
</evidence>
<dbReference type="Gene3D" id="3.30.1490.20">
    <property type="entry name" value="ATP-grasp fold, A domain"/>
    <property type="match status" value="1"/>
</dbReference>
<comment type="function">
    <text evidence="7">Succinyl-CoA synthetase functions in the citric acid cycle (TCA), coupling the hydrolysis of succinyl-CoA to the synthesis of either ATP or GTP and thus represents the only step of substrate-level phosphorylation in the TCA. The beta subunit provides nucleotide specificity of the enzyme and binds the substrate succinate, while the binding sites for coenzyme A and phosphate are found in the alpha subunit.</text>
</comment>
<keyword evidence="2 7" id="KW-0816">Tricarboxylic acid cycle</keyword>
<gene>
    <name evidence="7" type="primary">sucC</name>
    <name evidence="10" type="ORF">A7E78_10860</name>
</gene>
<dbReference type="InterPro" id="IPR013815">
    <property type="entry name" value="ATP_grasp_subdomain_1"/>
</dbReference>
<keyword evidence="6 7" id="KW-0460">Magnesium</keyword>
<dbReference type="Gene3D" id="3.40.50.261">
    <property type="entry name" value="Succinyl-CoA synthetase domains"/>
    <property type="match status" value="1"/>
</dbReference>
<keyword evidence="4 7" id="KW-0479">Metal-binding</keyword>
<feature type="binding site" evidence="7">
    <location>
        <position position="106"/>
    </location>
    <ligand>
        <name>ATP</name>
        <dbReference type="ChEBI" id="CHEBI:30616"/>
    </ligand>
</feature>
<dbReference type="GO" id="GO:0042709">
    <property type="term" value="C:succinate-CoA ligase complex"/>
    <property type="evidence" value="ECO:0007669"/>
    <property type="project" value="TreeGrafter"/>
</dbReference>
<dbReference type="FunFam" id="3.30.470.20:FF:000002">
    <property type="entry name" value="Succinate--CoA ligase [ADP-forming] subunit beta"/>
    <property type="match status" value="1"/>
</dbReference>